<keyword evidence="5" id="KW-1185">Reference proteome</keyword>
<feature type="compositionally biased region" description="Polar residues" evidence="2">
    <location>
        <begin position="68"/>
        <end position="77"/>
    </location>
</feature>
<dbReference type="GeneID" id="66070245"/>
<feature type="transmembrane region" description="Helical" evidence="3">
    <location>
        <begin position="491"/>
        <end position="514"/>
    </location>
</feature>
<feature type="region of interest" description="Disordered" evidence="2">
    <location>
        <begin position="205"/>
        <end position="259"/>
    </location>
</feature>
<reference evidence="4" key="1">
    <citation type="journal article" date="2021" name="Genome Biol. Evol.">
        <title>The assembled and annotated genome of the fairy-ring fungus Marasmius oreades.</title>
        <authorList>
            <person name="Hiltunen M."/>
            <person name="Ament-Velasquez S.L."/>
            <person name="Johannesson H."/>
        </authorList>
    </citation>
    <scope>NUCLEOTIDE SEQUENCE</scope>
    <source>
        <strain evidence="4">03SP1</strain>
    </source>
</reference>
<evidence type="ECO:0000313" key="5">
    <source>
        <dbReference type="Proteomes" id="UP001049176"/>
    </source>
</evidence>
<feature type="compositionally biased region" description="Polar residues" evidence="2">
    <location>
        <begin position="457"/>
        <end position="468"/>
    </location>
</feature>
<keyword evidence="3" id="KW-0472">Membrane</keyword>
<gene>
    <name evidence="4" type="ORF">E1B28_001169</name>
</gene>
<dbReference type="EMBL" id="CM032181">
    <property type="protein sequence ID" value="KAG7099311.1"/>
    <property type="molecule type" value="Genomic_DNA"/>
</dbReference>
<feature type="region of interest" description="Disordered" evidence="2">
    <location>
        <begin position="300"/>
        <end position="339"/>
    </location>
</feature>
<keyword evidence="3" id="KW-0812">Transmembrane</keyword>
<sequence>MIWVTDLKQGTELVATSLASCQEHSTVLQDFHRVFTPIISDCPSSRNAGGSMSHRTQTGPQPEKRHISATSTDTNASGVAESAISYSAFPEPPSSIPSTPTRSTISASATPRPNPVPPLKRLRNPRENSSFKPPIEPLDTPYSRSVSPHDWHEGASSIDVDATEDRLLSTSFITSLLQESSDASTRRSINSDAISAFSEMTYPPPSRQFISASHSANSPASAATNFSTRTPNRKYPSQRPVGSRPAPSPYSPIPESFGLITDDTGTMVSTVEPAPAIIPPVGASRSQALHSPIPVIGATPATLRTVPGTSHRLSPDVGQSEPSDGEDKALVDHGTSSYPQHHTRKFPFSQHSQSRQSFHSSRSIATSVISRLSAGVARVLPWRKTKPLPPVPTIPIAAQITDRREEAQLQLSDLAARAETLNELLEKGYHPHQSVGSSFTIKKLESQTSALTTLRSGGISQHPLQPRNTLPLAPTDGSHQRSVLPANRKRYCVILVLFIIIAGAAIGAGVGVTVSRKGPITPKCAGQFTGMACDLNATCVCIPSTAGSCNALASAVIDAIPLMNDAFSTNYTLSSTYNSLWLAHAATSSSDCGSQALLIDAAPGLKFVDSPNRTQWARSALLWTVLQTQDVQVVQNMQKALQNAPWSSVGSSDGVVEDKKNAFSTSASGFTFNFASQTVTQPSVTFVNNGQPSNAQIGRVGGASLDALNRMYSYAFASSTQRQTALSTYWSSVLQQRPEDLPSFKSAITSAPILLPFDATFKPLTSLMRNDSNSPFPPPLGCYSGLNQSVIDRINKVEQGVFGLSAVSPASSFDISCFPGRPIYGVLDVLRLRLPFIDSHAGTGKQAVVLRQDVYPRAILHTGELLSALGPFSETLEATPFIANPRDHGTVNNVNHVILNFLLSISDVNLAMSLIQFILLARGTPPPDNGFIAKSLSSIPSIEVAIFGSVSGADVTSAVSSFSTPSGSMFFGSSAAQAMRQWSIDGLSGAGVSWTENATSQEIARDNKLDDSIWNDVWRAASTALERDAPNVGIKNVTDSLRNNGKFSP</sequence>
<comment type="caution">
    <text evidence="4">The sequence shown here is derived from an EMBL/GenBank/DDBJ whole genome shotgun (WGS) entry which is preliminary data.</text>
</comment>
<feature type="region of interest" description="Disordered" evidence="2">
    <location>
        <begin position="457"/>
        <end position="476"/>
    </location>
</feature>
<feature type="coiled-coil region" evidence="1">
    <location>
        <begin position="397"/>
        <end position="424"/>
    </location>
</feature>
<feature type="compositionally biased region" description="Low complexity" evidence="2">
    <location>
        <begin position="96"/>
        <end position="111"/>
    </location>
</feature>
<name>A0A9P8AEW6_9AGAR</name>
<feature type="region of interest" description="Disordered" evidence="2">
    <location>
        <begin position="43"/>
        <end position="158"/>
    </location>
</feature>
<proteinExistence type="predicted"/>
<dbReference type="KEGG" id="more:E1B28_001169"/>
<dbReference type="Proteomes" id="UP001049176">
    <property type="component" value="Chromosome 1"/>
</dbReference>
<organism evidence="4 5">
    <name type="scientific">Marasmius oreades</name>
    <name type="common">fairy-ring Marasmius</name>
    <dbReference type="NCBI Taxonomy" id="181124"/>
    <lineage>
        <taxon>Eukaryota</taxon>
        <taxon>Fungi</taxon>
        <taxon>Dikarya</taxon>
        <taxon>Basidiomycota</taxon>
        <taxon>Agaricomycotina</taxon>
        <taxon>Agaricomycetes</taxon>
        <taxon>Agaricomycetidae</taxon>
        <taxon>Agaricales</taxon>
        <taxon>Marasmiineae</taxon>
        <taxon>Marasmiaceae</taxon>
        <taxon>Marasmius</taxon>
    </lineage>
</organism>
<keyword evidence="3" id="KW-1133">Transmembrane helix</keyword>
<evidence type="ECO:0000256" key="1">
    <source>
        <dbReference type="SAM" id="Coils"/>
    </source>
</evidence>
<protein>
    <submittedName>
        <fullName evidence="4">Uncharacterized protein</fullName>
    </submittedName>
</protein>
<dbReference type="RefSeq" id="XP_043015781.1">
    <property type="nucleotide sequence ID" value="XM_043147076.1"/>
</dbReference>
<evidence type="ECO:0000313" key="4">
    <source>
        <dbReference type="EMBL" id="KAG7099311.1"/>
    </source>
</evidence>
<dbReference type="OrthoDB" id="5595612at2759"/>
<dbReference type="AlphaFoldDB" id="A0A9P8AEW6"/>
<feature type="compositionally biased region" description="Polar residues" evidence="2">
    <location>
        <begin position="43"/>
        <end position="60"/>
    </location>
</feature>
<accession>A0A9P8AEW6</accession>
<keyword evidence="1" id="KW-0175">Coiled coil</keyword>
<feature type="compositionally biased region" description="Low complexity" evidence="2">
    <location>
        <begin position="211"/>
        <end position="223"/>
    </location>
</feature>
<evidence type="ECO:0000256" key="3">
    <source>
        <dbReference type="SAM" id="Phobius"/>
    </source>
</evidence>
<evidence type="ECO:0000256" key="2">
    <source>
        <dbReference type="SAM" id="MobiDB-lite"/>
    </source>
</evidence>